<dbReference type="AlphaFoldDB" id="A0AA39ACU5"/>
<dbReference type="SUPFAM" id="SSF47954">
    <property type="entry name" value="Cyclin-like"/>
    <property type="match status" value="1"/>
</dbReference>
<proteinExistence type="predicted"/>
<sequence length="135" mass="15497">MDEIEKAAASLDHPQTWFSIHQYLSYLKLETPLPDYMEKVQNQLSPIMREHMVNRLVEVAEWYQLLPETLHLSISYTDRILSSGAVPKNKLMILGFDGLQLSAVHTLDDCCFGHFLGKIHVVHRSASLGELRQNH</sequence>
<reference evidence="2 3" key="1">
    <citation type="journal article" date="2023" name="BMC Biotechnol.">
        <title>Vitis rotundifolia cv Carlos genome sequencing.</title>
        <authorList>
            <person name="Huff M."/>
            <person name="Hulse-Kemp A."/>
            <person name="Scheffler B."/>
            <person name="Youngblood R."/>
            <person name="Simpson S."/>
            <person name="Babiker E."/>
            <person name="Staton M."/>
        </authorList>
    </citation>
    <scope>NUCLEOTIDE SEQUENCE [LARGE SCALE GENOMIC DNA]</scope>
    <source>
        <tissue evidence="2">Leaf</tissue>
    </source>
</reference>
<keyword evidence="3" id="KW-1185">Reference proteome</keyword>
<protein>
    <recommendedName>
        <fullName evidence="1">Cyclin N-terminal domain-containing protein</fullName>
    </recommendedName>
</protein>
<dbReference type="InterPro" id="IPR006671">
    <property type="entry name" value="Cyclin_N"/>
</dbReference>
<feature type="domain" description="Cyclin N-terminal" evidence="1">
    <location>
        <begin position="22"/>
        <end position="102"/>
    </location>
</feature>
<comment type="caution">
    <text evidence="2">The sequence shown here is derived from an EMBL/GenBank/DDBJ whole genome shotgun (WGS) entry which is preliminary data.</text>
</comment>
<dbReference type="Proteomes" id="UP001168098">
    <property type="component" value="Unassembled WGS sequence"/>
</dbReference>
<dbReference type="EMBL" id="JARBHA010000003">
    <property type="protein sequence ID" value="KAJ9705166.1"/>
    <property type="molecule type" value="Genomic_DNA"/>
</dbReference>
<evidence type="ECO:0000259" key="1">
    <source>
        <dbReference type="Pfam" id="PF00134"/>
    </source>
</evidence>
<dbReference type="InterPro" id="IPR036915">
    <property type="entry name" value="Cyclin-like_sf"/>
</dbReference>
<dbReference type="Pfam" id="PF00134">
    <property type="entry name" value="Cyclin_N"/>
    <property type="match status" value="1"/>
</dbReference>
<organism evidence="2 3">
    <name type="scientific">Vitis rotundifolia</name>
    <name type="common">Muscadine grape</name>
    <dbReference type="NCBI Taxonomy" id="103349"/>
    <lineage>
        <taxon>Eukaryota</taxon>
        <taxon>Viridiplantae</taxon>
        <taxon>Streptophyta</taxon>
        <taxon>Embryophyta</taxon>
        <taxon>Tracheophyta</taxon>
        <taxon>Spermatophyta</taxon>
        <taxon>Magnoliopsida</taxon>
        <taxon>eudicotyledons</taxon>
        <taxon>Gunneridae</taxon>
        <taxon>Pentapetalae</taxon>
        <taxon>rosids</taxon>
        <taxon>Vitales</taxon>
        <taxon>Vitaceae</taxon>
        <taxon>Viteae</taxon>
        <taxon>Vitis</taxon>
    </lineage>
</organism>
<evidence type="ECO:0000313" key="3">
    <source>
        <dbReference type="Proteomes" id="UP001168098"/>
    </source>
</evidence>
<dbReference type="Gene3D" id="1.10.472.10">
    <property type="entry name" value="Cyclin-like"/>
    <property type="match status" value="1"/>
</dbReference>
<accession>A0AA39ACU5</accession>
<evidence type="ECO:0000313" key="2">
    <source>
        <dbReference type="EMBL" id="KAJ9705166.1"/>
    </source>
</evidence>
<gene>
    <name evidence="2" type="ORF">PVL29_003296</name>
</gene>
<name>A0AA39ACU5_VITRO</name>